<keyword evidence="4" id="KW-1185">Reference proteome</keyword>
<gene>
    <name evidence="3" type="primary">NUP116</name>
    <name evidence="3" type="ORF">NGRA_1842</name>
</gene>
<accession>A0A9P6H0F6</accession>
<feature type="region of interest" description="Disordered" evidence="2">
    <location>
        <begin position="1"/>
        <end position="215"/>
    </location>
</feature>
<dbReference type="OrthoDB" id="2193331at2759"/>
<protein>
    <submittedName>
        <fullName evidence="3">Nucleoporin</fullName>
    </submittedName>
</protein>
<dbReference type="GO" id="GO:0005643">
    <property type="term" value="C:nuclear pore"/>
    <property type="evidence" value="ECO:0007669"/>
    <property type="project" value="UniProtKB-ARBA"/>
</dbReference>
<comment type="caution">
    <text evidence="3">The sequence shown here is derived from an EMBL/GenBank/DDBJ whole genome shotgun (WGS) entry which is preliminary data.</text>
</comment>
<sequence>MSFNIFNKDQQNQNQPPKNPFGQPQQSTTPVFGQPQQQNSAPVFGQQQNSASIFGQPQQQNSAPVFGQPQQQNSAPVFGQQQQQSTTPVFGQQQQQNSASIFGQPQQQSSTPVFGQQQQQNSASIFGQQQQQNSAPVFGQQQNNTPVVRQQSNTNTNTTPAFGQASTLNDSTTFGQTQNPFAPQTPSQPVSNGSIQSTTFKQQTPTADSSKTGLDKSSSFVQMNLYEIIQQQVRKLEDNISDFNTKAREIFIEDEKIMKALNNYKAINTKLENEEMKITELEGRLEAFEKSLEEFSTRVPSSGDDDDLLLCIKKFEEISDSYNKSIENIKDEDDEVLGLVKENYNLCSLIDDKLDLFERYQ</sequence>
<evidence type="ECO:0000313" key="3">
    <source>
        <dbReference type="EMBL" id="KAF9762672.1"/>
    </source>
</evidence>
<dbReference type="AlphaFoldDB" id="A0A9P6H0F6"/>
<keyword evidence="1" id="KW-0175">Coiled coil</keyword>
<dbReference type="InterPro" id="IPR025574">
    <property type="entry name" value="Nucleoporin_FG_rpt"/>
</dbReference>
<name>A0A9P6H0F6_9MICR</name>
<evidence type="ECO:0000313" key="4">
    <source>
        <dbReference type="Proteomes" id="UP000740883"/>
    </source>
</evidence>
<dbReference type="EMBL" id="SBJO01000146">
    <property type="protein sequence ID" value="KAF9762672.1"/>
    <property type="molecule type" value="Genomic_DNA"/>
</dbReference>
<evidence type="ECO:0000256" key="2">
    <source>
        <dbReference type="SAM" id="MobiDB-lite"/>
    </source>
</evidence>
<dbReference type="Pfam" id="PF13634">
    <property type="entry name" value="Nucleoporin_FG"/>
    <property type="match status" value="1"/>
</dbReference>
<evidence type="ECO:0000256" key="1">
    <source>
        <dbReference type="SAM" id="Coils"/>
    </source>
</evidence>
<feature type="compositionally biased region" description="Low complexity" evidence="2">
    <location>
        <begin position="1"/>
        <end position="26"/>
    </location>
</feature>
<feature type="compositionally biased region" description="Polar residues" evidence="2">
    <location>
        <begin position="27"/>
        <end position="215"/>
    </location>
</feature>
<feature type="coiled-coil region" evidence="1">
    <location>
        <begin position="226"/>
        <end position="332"/>
    </location>
</feature>
<dbReference type="Proteomes" id="UP000740883">
    <property type="component" value="Unassembled WGS sequence"/>
</dbReference>
<proteinExistence type="predicted"/>
<reference evidence="3 4" key="1">
    <citation type="journal article" date="2020" name="Genome Biol. Evol.">
        <title>Comparative genomics of strictly vertically transmitted, feminizing microsporidia endosymbionts of amphipod crustaceans.</title>
        <authorList>
            <person name="Cormier A."/>
            <person name="Chebbi M.A."/>
            <person name="Giraud I."/>
            <person name="Wattier R."/>
            <person name="Teixeira M."/>
            <person name="Gilbert C."/>
            <person name="Rigaud T."/>
            <person name="Cordaux R."/>
        </authorList>
    </citation>
    <scope>NUCLEOTIDE SEQUENCE [LARGE SCALE GENOMIC DNA]</scope>
    <source>
        <strain evidence="3 4">Ou3-Ou53</strain>
    </source>
</reference>
<organism evidence="3 4">
    <name type="scientific">Nosema granulosis</name>
    <dbReference type="NCBI Taxonomy" id="83296"/>
    <lineage>
        <taxon>Eukaryota</taxon>
        <taxon>Fungi</taxon>
        <taxon>Fungi incertae sedis</taxon>
        <taxon>Microsporidia</taxon>
        <taxon>Nosematidae</taxon>
        <taxon>Nosema</taxon>
    </lineage>
</organism>